<protein>
    <submittedName>
        <fullName evidence="2">Uncharacterized protein</fullName>
    </submittedName>
</protein>
<evidence type="ECO:0000313" key="2">
    <source>
        <dbReference type="EMBL" id="MDI6448580.1"/>
    </source>
</evidence>
<feature type="transmembrane region" description="Helical" evidence="1">
    <location>
        <begin position="73"/>
        <end position="99"/>
    </location>
</feature>
<keyword evidence="1" id="KW-0812">Transmembrane</keyword>
<dbReference type="Proteomes" id="UP001431776">
    <property type="component" value="Unassembled WGS sequence"/>
</dbReference>
<keyword evidence="3" id="KW-1185">Reference proteome</keyword>
<comment type="caution">
    <text evidence="2">The sequence shown here is derived from an EMBL/GenBank/DDBJ whole genome shotgun (WGS) entry which is preliminary data.</text>
</comment>
<evidence type="ECO:0000256" key="1">
    <source>
        <dbReference type="SAM" id="Phobius"/>
    </source>
</evidence>
<keyword evidence="1" id="KW-0472">Membrane</keyword>
<reference evidence="2" key="1">
    <citation type="submission" date="2023-05" db="EMBL/GenBank/DDBJ databases">
        <title>Anaerotaeda fermentans gen. nov., sp. nov., a novel anaerobic planctomycete of the new family within the order Sedimentisphaerales isolated from Taman Peninsula, Russia.</title>
        <authorList>
            <person name="Khomyakova M.A."/>
            <person name="Merkel A.Y."/>
            <person name="Slobodkin A.I."/>
        </authorList>
    </citation>
    <scope>NUCLEOTIDE SEQUENCE</scope>
    <source>
        <strain evidence="2">M17dextr</strain>
    </source>
</reference>
<accession>A0AAW6TVC4</accession>
<feature type="transmembrane region" description="Helical" evidence="1">
    <location>
        <begin position="120"/>
        <end position="142"/>
    </location>
</feature>
<keyword evidence="1" id="KW-1133">Transmembrane helix</keyword>
<name>A0AAW6TVC4_9BACT</name>
<dbReference type="AlphaFoldDB" id="A0AAW6TVC4"/>
<evidence type="ECO:0000313" key="3">
    <source>
        <dbReference type="Proteomes" id="UP001431776"/>
    </source>
</evidence>
<proteinExistence type="predicted"/>
<dbReference type="RefSeq" id="WP_349243991.1">
    <property type="nucleotide sequence ID" value="NZ_JASCXX010000005.1"/>
</dbReference>
<sequence>MRFLALLRKELRESLPWLLLAGLLLLGIGLLTLRSEAQFARINRQHWSSRQALGPGEVVNTYALVRFPHLTMVAIWLAFIAPGLGLALGVCHFWVPLFARTWSFLLHRSTSRMSILGAKLAAAILGLLVSLGLVWTGLYWYACRPGLLPIPEPIQILVVGWVYIVIGLVVYLGTALSALSTARWYTTRIFGLAFAALAAFVILLQWHPGRVFVLAVLAIAILFVQTVAAFLSREF</sequence>
<feature type="transmembrane region" description="Helical" evidence="1">
    <location>
        <begin position="185"/>
        <end position="206"/>
    </location>
</feature>
<dbReference type="EMBL" id="JASCXX010000005">
    <property type="protein sequence ID" value="MDI6448580.1"/>
    <property type="molecule type" value="Genomic_DNA"/>
</dbReference>
<gene>
    <name evidence="2" type="ORF">QJ522_05955</name>
</gene>
<feature type="transmembrane region" description="Helical" evidence="1">
    <location>
        <begin position="154"/>
        <end position="173"/>
    </location>
</feature>
<organism evidence="2 3">
    <name type="scientific">Anaerobaca lacustris</name>
    <dbReference type="NCBI Taxonomy" id="3044600"/>
    <lineage>
        <taxon>Bacteria</taxon>
        <taxon>Pseudomonadati</taxon>
        <taxon>Planctomycetota</taxon>
        <taxon>Phycisphaerae</taxon>
        <taxon>Sedimentisphaerales</taxon>
        <taxon>Anaerobacaceae</taxon>
        <taxon>Anaerobaca</taxon>
    </lineage>
</organism>
<feature type="transmembrane region" description="Helical" evidence="1">
    <location>
        <begin position="212"/>
        <end position="231"/>
    </location>
</feature>